<proteinExistence type="predicted"/>
<dbReference type="AlphaFoldDB" id="A0A381REJ1"/>
<dbReference type="Pfam" id="PF01513">
    <property type="entry name" value="NAD_kinase"/>
    <property type="match status" value="1"/>
</dbReference>
<evidence type="ECO:0008006" key="2">
    <source>
        <dbReference type="Google" id="ProtNLM"/>
    </source>
</evidence>
<gene>
    <name evidence="1" type="ORF">METZ01_LOCUS43056</name>
</gene>
<dbReference type="SUPFAM" id="SSF111331">
    <property type="entry name" value="NAD kinase/diacylglycerol kinase-like"/>
    <property type="match status" value="1"/>
</dbReference>
<reference evidence="1" key="1">
    <citation type="submission" date="2018-05" db="EMBL/GenBank/DDBJ databases">
        <authorList>
            <person name="Lanie J.A."/>
            <person name="Ng W.-L."/>
            <person name="Kazmierczak K.M."/>
            <person name="Andrzejewski T.M."/>
            <person name="Davidsen T.M."/>
            <person name="Wayne K.J."/>
            <person name="Tettelin H."/>
            <person name="Glass J.I."/>
            <person name="Rusch D."/>
            <person name="Podicherti R."/>
            <person name="Tsui H.-C.T."/>
            <person name="Winkler M.E."/>
        </authorList>
    </citation>
    <scope>NUCLEOTIDE SEQUENCE</scope>
</reference>
<dbReference type="InterPro" id="IPR002504">
    <property type="entry name" value="NADK"/>
</dbReference>
<dbReference type="GO" id="GO:0003951">
    <property type="term" value="F:NAD+ kinase activity"/>
    <property type="evidence" value="ECO:0007669"/>
    <property type="project" value="InterPro"/>
</dbReference>
<dbReference type="InterPro" id="IPR017438">
    <property type="entry name" value="ATP-NAD_kinase_N"/>
</dbReference>
<accession>A0A381REJ1</accession>
<dbReference type="EMBL" id="UINC01001875">
    <property type="protein sequence ID" value="SUZ90202.1"/>
    <property type="molecule type" value="Genomic_DNA"/>
</dbReference>
<dbReference type="InterPro" id="IPR039065">
    <property type="entry name" value="AcoX-like"/>
</dbReference>
<protein>
    <recommendedName>
        <fullName evidence="2">ATP-NAD kinase</fullName>
    </recommendedName>
</protein>
<evidence type="ECO:0000313" key="1">
    <source>
        <dbReference type="EMBL" id="SUZ90202.1"/>
    </source>
</evidence>
<dbReference type="GO" id="GO:0006741">
    <property type="term" value="P:NADP+ biosynthetic process"/>
    <property type="evidence" value="ECO:0007669"/>
    <property type="project" value="InterPro"/>
</dbReference>
<dbReference type="PANTHER" id="PTHR40697">
    <property type="entry name" value="ACETOIN CATABOLISM PROTEIN X"/>
    <property type="match status" value="1"/>
</dbReference>
<sequence>MAKIGIIRRAVVGAVEGGAERLLITDDCRALGLRAIDELSLDVEVAFLDTPPYDSAVNSQNAAAIFQQQDVGAVIVLGGDGTHRDVAKGWRTAPVVAVSTGTNNVFPRQVEATIAGQAAGLVASQKPPIHQVADQAKIIDVELDGGATEQALVDVALVDDSFTGSRAVWNGQQLLEMVAAIAERATVGLSSIASRVAPTSRRQPGGVHVIFGDGERFRVPIAPGLFSEVDIASWRRLQANDSVEISGPGVLSFDGERDVVLASGRSARVTVSHDGLWVIDIEKAMSLDCGEVR</sequence>
<organism evidence="1">
    <name type="scientific">marine metagenome</name>
    <dbReference type="NCBI Taxonomy" id="408172"/>
    <lineage>
        <taxon>unclassified sequences</taxon>
        <taxon>metagenomes</taxon>
        <taxon>ecological metagenomes</taxon>
    </lineage>
</organism>
<name>A0A381REJ1_9ZZZZ</name>
<dbReference type="InterPro" id="IPR016064">
    <property type="entry name" value="NAD/diacylglycerol_kinase_sf"/>
</dbReference>
<dbReference type="PANTHER" id="PTHR40697:SF3">
    <property type="entry name" value="ACETOIN CATABOLISM PROTEIN X"/>
    <property type="match status" value="1"/>
</dbReference>
<dbReference type="Gene3D" id="3.40.50.10330">
    <property type="entry name" value="Probable inorganic polyphosphate/atp-NAD kinase, domain 1"/>
    <property type="match status" value="1"/>
</dbReference>